<dbReference type="EMBL" id="RRYP01012682">
    <property type="protein sequence ID" value="TNV76949.1"/>
    <property type="molecule type" value="Genomic_DNA"/>
</dbReference>
<sequence>MLPHVCHTGNIWRQPLLQYTNYVLGRECFVLGISQLLPAIERAFEWLLVCCFLPAIQTTCVKAAARIDRQFILHIENVLARKADQGLIYLFVFWGSLRYIWWCMICKRITLMLSYGLPCISKKI</sequence>
<dbReference type="AlphaFoldDB" id="A0A8J8NLA3"/>
<evidence type="ECO:0000256" key="1">
    <source>
        <dbReference type="SAM" id="Phobius"/>
    </source>
</evidence>
<keyword evidence="3" id="KW-1185">Reference proteome</keyword>
<evidence type="ECO:0000313" key="3">
    <source>
        <dbReference type="Proteomes" id="UP000785679"/>
    </source>
</evidence>
<evidence type="ECO:0000313" key="2">
    <source>
        <dbReference type="EMBL" id="TNV76949.1"/>
    </source>
</evidence>
<comment type="caution">
    <text evidence="2">The sequence shown here is derived from an EMBL/GenBank/DDBJ whole genome shotgun (WGS) entry which is preliminary data.</text>
</comment>
<protein>
    <submittedName>
        <fullName evidence="2">Uncharacterized protein</fullName>
    </submittedName>
</protein>
<name>A0A8J8NLA3_HALGN</name>
<keyword evidence="1" id="KW-0812">Transmembrane</keyword>
<feature type="transmembrane region" description="Helical" evidence="1">
    <location>
        <begin position="86"/>
        <end position="102"/>
    </location>
</feature>
<accession>A0A8J8NLA3</accession>
<keyword evidence="1" id="KW-0472">Membrane</keyword>
<reference evidence="2" key="1">
    <citation type="submission" date="2019-06" db="EMBL/GenBank/DDBJ databases">
        <authorList>
            <person name="Zheng W."/>
        </authorList>
    </citation>
    <scope>NUCLEOTIDE SEQUENCE</scope>
    <source>
        <strain evidence="2">QDHG01</strain>
    </source>
</reference>
<gene>
    <name evidence="2" type="ORF">FGO68_gene7563</name>
</gene>
<feature type="transmembrane region" description="Helical" evidence="1">
    <location>
        <begin position="46"/>
        <end position="65"/>
    </location>
</feature>
<keyword evidence="1" id="KW-1133">Transmembrane helix</keyword>
<organism evidence="2 3">
    <name type="scientific">Halteria grandinella</name>
    <dbReference type="NCBI Taxonomy" id="5974"/>
    <lineage>
        <taxon>Eukaryota</taxon>
        <taxon>Sar</taxon>
        <taxon>Alveolata</taxon>
        <taxon>Ciliophora</taxon>
        <taxon>Intramacronucleata</taxon>
        <taxon>Spirotrichea</taxon>
        <taxon>Stichotrichia</taxon>
        <taxon>Sporadotrichida</taxon>
        <taxon>Halteriidae</taxon>
        <taxon>Halteria</taxon>
    </lineage>
</organism>
<proteinExistence type="predicted"/>
<dbReference type="Proteomes" id="UP000785679">
    <property type="component" value="Unassembled WGS sequence"/>
</dbReference>